<name>A0A0G3XD90_9SPHN</name>
<keyword evidence="6" id="KW-1185">Reference proteome</keyword>
<dbReference type="FunFam" id="3.40.50.300:FF:000425">
    <property type="entry name" value="Probable ABC transporter, ATP-binding subunit"/>
    <property type="match status" value="1"/>
</dbReference>
<dbReference type="InterPro" id="IPR017871">
    <property type="entry name" value="ABC_transporter-like_CS"/>
</dbReference>
<dbReference type="PROSITE" id="PS50893">
    <property type="entry name" value="ABC_TRANSPORTER_2"/>
    <property type="match status" value="1"/>
</dbReference>
<evidence type="ECO:0000256" key="1">
    <source>
        <dbReference type="ARBA" id="ARBA00022448"/>
    </source>
</evidence>
<dbReference type="STRING" id="543877.AM2010_2489"/>
<dbReference type="InterPro" id="IPR050093">
    <property type="entry name" value="ABC_SmlMolc_Importer"/>
</dbReference>
<evidence type="ECO:0000256" key="3">
    <source>
        <dbReference type="ARBA" id="ARBA00022840"/>
    </source>
</evidence>
<dbReference type="SMART" id="SM00382">
    <property type="entry name" value="AAA"/>
    <property type="match status" value="1"/>
</dbReference>
<gene>
    <name evidence="5" type="ORF">AM2010_2489</name>
</gene>
<dbReference type="PANTHER" id="PTHR42781:SF4">
    <property type="entry name" value="SPERMIDINE_PUTRESCINE IMPORT ATP-BINDING PROTEIN POTA"/>
    <property type="match status" value="1"/>
</dbReference>
<protein>
    <submittedName>
        <fullName evidence="5">ABC transporter ATP-binding protein</fullName>
    </submittedName>
</protein>
<sequence>MDAVSPIELAFNGIAKRYGTTQAIDGVDLEIARGSFVALVGASGSGKSTLLKTVNRLVVPDEGAILFAGEDVGGLAAPALRRRIGYVFQSVGLFPHMTVAENIAIGPRLAHQPIGAARVAELLALVELEPDHARRMPDALSGGQRQRVGVARALAAEPQLLLMDEPFGALDPVTRNALGRKVRELHDRLGLTTLMVTHDMAEALLLAERVLVMAGGRIVADEAPHALLGGAGGEEAQALVAVPRDQADAIAELER</sequence>
<dbReference type="InterPro" id="IPR027417">
    <property type="entry name" value="P-loop_NTPase"/>
</dbReference>
<dbReference type="GO" id="GO:0016887">
    <property type="term" value="F:ATP hydrolysis activity"/>
    <property type="evidence" value="ECO:0007669"/>
    <property type="project" value="InterPro"/>
</dbReference>
<dbReference type="Pfam" id="PF00005">
    <property type="entry name" value="ABC_tran"/>
    <property type="match status" value="1"/>
</dbReference>
<accession>A0A0G3XD90</accession>
<dbReference type="InterPro" id="IPR003439">
    <property type="entry name" value="ABC_transporter-like_ATP-bd"/>
</dbReference>
<dbReference type="InterPro" id="IPR003593">
    <property type="entry name" value="AAA+_ATPase"/>
</dbReference>
<dbReference type="PANTHER" id="PTHR42781">
    <property type="entry name" value="SPERMIDINE/PUTRESCINE IMPORT ATP-BINDING PROTEIN POTA"/>
    <property type="match status" value="1"/>
</dbReference>
<organism evidence="5 6">
    <name type="scientific">Pelagerythrobacter marensis</name>
    <dbReference type="NCBI Taxonomy" id="543877"/>
    <lineage>
        <taxon>Bacteria</taxon>
        <taxon>Pseudomonadati</taxon>
        <taxon>Pseudomonadota</taxon>
        <taxon>Alphaproteobacteria</taxon>
        <taxon>Sphingomonadales</taxon>
        <taxon>Erythrobacteraceae</taxon>
        <taxon>Pelagerythrobacter</taxon>
    </lineage>
</organism>
<proteinExistence type="predicted"/>
<keyword evidence="2" id="KW-0547">Nucleotide-binding</keyword>
<dbReference type="OrthoDB" id="9802264at2"/>
<evidence type="ECO:0000313" key="5">
    <source>
        <dbReference type="EMBL" id="AKM08544.1"/>
    </source>
</evidence>
<evidence type="ECO:0000256" key="2">
    <source>
        <dbReference type="ARBA" id="ARBA00022741"/>
    </source>
</evidence>
<dbReference type="GO" id="GO:0015697">
    <property type="term" value="P:quaternary ammonium group transport"/>
    <property type="evidence" value="ECO:0007669"/>
    <property type="project" value="UniProtKB-ARBA"/>
</dbReference>
<keyword evidence="1" id="KW-0813">Transport</keyword>
<dbReference type="AlphaFoldDB" id="A0A0G3XD90"/>
<dbReference type="KEGG" id="amx:AM2010_2489"/>
<evidence type="ECO:0000259" key="4">
    <source>
        <dbReference type="PROSITE" id="PS50893"/>
    </source>
</evidence>
<dbReference type="PROSITE" id="PS00211">
    <property type="entry name" value="ABC_TRANSPORTER_1"/>
    <property type="match status" value="1"/>
</dbReference>
<dbReference type="GO" id="GO:0005524">
    <property type="term" value="F:ATP binding"/>
    <property type="evidence" value="ECO:0007669"/>
    <property type="project" value="UniProtKB-KW"/>
</dbReference>
<dbReference type="Gene3D" id="3.40.50.300">
    <property type="entry name" value="P-loop containing nucleotide triphosphate hydrolases"/>
    <property type="match status" value="1"/>
</dbReference>
<dbReference type="SUPFAM" id="SSF52540">
    <property type="entry name" value="P-loop containing nucleoside triphosphate hydrolases"/>
    <property type="match status" value="1"/>
</dbReference>
<dbReference type="PATRIC" id="fig|543877.4.peg.2524"/>
<dbReference type="Proteomes" id="UP000037643">
    <property type="component" value="Chromosome"/>
</dbReference>
<reference evidence="5 6" key="1">
    <citation type="submission" date="2015-06" db="EMBL/GenBank/DDBJ databases">
        <authorList>
            <person name="Kim K.M."/>
        </authorList>
    </citation>
    <scope>NUCLEOTIDE SEQUENCE [LARGE SCALE GENOMIC DNA]</scope>
    <source>
        <strain evidence="5 6">KCTC 22370</strain>
    </source>
</reference>
<keyword evidence="3 5" id="KW-0067">ATP-binding</keyword>
<evidence type="ECO:0000313" key="6">
    <source>
        <dbReference type="Proteomes" id="UP000037643"/>
    </source>
</evidence>
<dbReference type="RefSeq" id="WP_047807356.1">
    <property type="nucleotide sequence ID" value="NZ_CP011805.1"/>
</dbReference>
<feature type="domain" description="ABC transporter" evidence="4">
    <location>
        <begin position="9"/>
        <end position="240"/>
    </location>
</feature>
<dbReference type="EMBL" id="CP011805">
    <property type="protein sequence ID" value="AKM08544.1"/>
    <property type="molecule type" value="Genomic_DNA"/>
</dbReference>